<evidence type="ECO:0000313" key="2">
    <source>
        <dbReference type="Proteomes" id="UP000182761"/>
    </source>
</evidence>
<protein>
    <submittedName>
        <fullName evidence="1">Uncharacterized protein</fullName>
    </submittedName>
</protein>
<name>A0A0X3ASW6_9FLAO</name>
<reference evidence="1 2" key="1">
    <citation type="submission" date="2016-01" db="EMBL/GenBank/DDBJ databases">
        <authorList>
            <person name="McClelland M."/>
            <person name="Jain A."/>
            <person name="Saraogi P."/>
            <person name="Mendelson R."/>
            <person name="Westerman R."/>
            <person name="SanMiguel P."/>
            <person name="Csonka L."/>
        </authorList>
    </citation>
    <scope>NUCLEOTIDE SEQUENCE [LARGE SCALE GENOMIC DNA]</scope>
    <source>
        <strain evidence="1 2">R-53146</strain>
    </source>
</reference>
<sequence length="175" mass="20518">MSAKFIYMKRVFLLFVILLVVYSCTNKDKDYTNKYYNEFKNTYIEITLLPAQYVHILDIYVDTYVNAVNDASNTFLIKDSVEIFNLTKKKLKPQLNSVTIKLKEIENKIQALKNPPKKFKEGYRDLIHIFQHVKRMDSIVKNPSNTMAPESHKIAQEMIKISDSITKFITENEPL</sequence>
<dbReference type="AlphaFoldDB" id="A0A0X3ASW6"/>
<gene>
    <name evidence="1" type="ORF">Ga0061079_1186</name>
</gene>
<dbReference type="Proteomes" id="UP000182761">
    <property type="component" value="Unassembled WGS sequence"/>
</dbReference>
<organism evidence="1 2">
    <name type="scientific">Apibacter mensalis</name>
    <dbReference type="NCBI Taxonomy" id="1586267"/>
    <lineage>
        <taxon>Bacteria</taxon>
        <taxon>Pseudomonadati</taxon>
        <taxon>Bacteroidota</taxon>
        <taxon>Flavobacteriia</taxon>
        <taxon>Flavobacteriales</taxon>
        <taxon>Weeksellaceae</taxon>
        <taxon>Apibacter</taxon>
    </lineage>
</organism>
<dbReference type="STRING" id="1586267.GCA_001418685_02032"/>
<keyword evidence="2" id="KW-1185">Reference proteome</keyword>
<dbReference type="PROSITE" id="PS51257">
    <property type="entry name" value="PROKAR_LIPOPROTEIN"/>
    <property type="match status" value="1"/>
</dbReference>
<accession>A0A0X3ASW6</accession>
<evidence type="ECO:0000313" key="1">
    <source>
        <dbReference type="EMBL" id="CVK17167.1"/>
    </source>
</evidence>
<proteinExistence type="predicted"/>
<dbReference type="EMBL" id="FCOR01000018">
    <property type="protein sequence ID" value="CVK17167.1"/>
    <property type="molecule type" value="Genomic_DNA"/>
</dbReference>